<comment type="similarity">
    <text evidence="2 14">Belongs to the UppP family.</text>
</comment>
<keyword evidence="14" id="KW-0133">Cell shape</keyword>
<dbReference type="InterPro" id="IPR003824">
    <property type="entry name" value="UppP"/>
</dbReference>
<dbReference type="NCBIfam" id="TIGR00753">
    <property type="entry name" value="undec_PP_bacA"/>
    <property type="match status" value="1"/>
</dbReference>
<dbReference type="AlphaFoldDB" id="A0A2T3JG16"/>
<dbReference type="Proteomes" id="UP000240987">
    <property type="component" value="Unassembled WGS sequence"/>
</dbReference>
<evidence type="ECO:0000256" key="13">
    <source>
        <dbReference type="ARBA" id="ARBA00047594"/>
    </source>
</evidence>
<evidence type="ECO:0000256" key="9">
    <source>
        <dbReference type="ARBA" id="ARBA00023136"/>
    </source>
</evidence>
<dbReference type="RefSeq" id="WP_107243210.1">
    <property type="nucleotide sequence ID" value="NZ_PYMJ01000012.1"/>
</dbReference>
<dbReference type="GO" id="GO:0071555">
    <property type="term" value="P:cell wall organization"/>
    <property type="evidence" value="ECO:0007669"/>
    <property type="project" value="UniProtKB-KW"/>
</dbReference>
<keyword evidence="7 14" id="KW-0378">Hydrolase</keyword>
<feature type="transmembrane region" description="Helical" evidence="14">
    <location>
        <begin position="244"/>
        <end position="265"/>
    </location>
</feature>
<evidence type="ECO:0000256" key="3">
    <source>
        <dbReference type="ARBA" id="ARBA00012374"/>
    </source>
</evidence>
<keyword evidence="14" id="KW-0961">Cell wall biogenesis/degradation</keyword>
<feature type="transmembrane region" description="Helical" evidence="14">
    <location>
        <begin position="151"/>
        <end position="177"/>
    </location>
</feature>
<keyword evidence="5 14" id="KW-1003">Cell membrane</keyword>
<dbReference type="NCBIfam" id="NF001393">
    <property type="entry name" value="PRK00281.2-4"/>
    <property type="match status" value="1"/>
</dbReference>
<evidence type="ECO:0000256" key="2">
    <source>
        <dbReference type="ARBA" id="ARBA00010621"/>
    </source>
</evidence>
<feature type="transmembrane region" description="Helical" evidence="14">
    <location>
        <begin position="216"/>
        <end position="238"/>
    </location>
</feature>
<feature type="transmembrane region" description="Helical" evidence="14">
    <location>
        <begin position="183"/>
        <end position="204"/>
    </location>
</feature>
<sequence>MSHFEAFMLALIQGLTEFLPVSSSAHLILPSEILGWPDQGLAFDVAVHVGTLAAVILYFRKEVVTLLSAWIASIFKGKHTAESKLTWMIALATIPACIFGLFMKDFIELYLRSAWVIAATTIIFAFLLWWVDKHSEHKFDEYQTGWKRALFIGLAQAAAIIPGTSRSGATMTAALYLGFTREAAARFSFLMSIPIIVLAGSYLGLKLVTSGEPIDFSALSIGIAVSFISAYACIHAFLKLVTRVGMMPFVIYRLVLGFGLIAFLLSK</sequence>
<feature type="transmembrane region" description="Helical" evidence="14">
    <location>
        <begin position="109"/>
        <end position="131"/>
    </location>
</feature>
<dbReference type="GO" id="GO:0050380">
    <property type="term" value="F:undecaprenyl-diphosphatase activity"/>
    <property type="evidence" value="ECO:0007669"/>
    <property type="project" value="UniProtKB-UniRule"/>
</dbReference>
<reference evidence="15 16" key="1">
    <citation type="submission" date="2018-01" db="EMBL/GenBank/DDBJ databases">
        <title>Whole genome sequencing of Histamine producing bacteria.</title>
        <authorList>
            <person name="Butler K."/>
        </authorList>
    </citation>
    <scope>NUCLEOTIDE SEQUENCE [LARGE SCALE GENOMIC DNA]</scope>
    <source>
        <strain evidence="15 16">JCM 12947</strain>
    </source>
</reference>
<keyword evidence="8 14" id="KW-1133">Transmembrane helix</keyword>
<keyword evidence="14" id="KW-0573">Peptidoglycan synthesis</keyword>
<evidence type="ECO:0000256" key="7">
    <source>
        <dbReference type="ARBA" id="ARBA00022801"/>
    </source>
</evidence>
<dbReference type="Pfam" id="PF02673">
    <property type="entry name" value="BacA"/>
    <property type="match status" value="1"/>
</dbReference>
<name>A0A2T3JG16_9GAMM</name>
<dbReference type="GO" id="GO:0009252">
    <property type="term" value="P:peptidoglycan biosynthetic process"/>
    <property type="evidence" value="ECO:0007669"/>
    <property type="project" value="UniProtKB-KW"/>
</dbReference>
<keyword evidence="9 14" id="KW-0472">Membrane</keyword>
<dbReference type="GO" id="GO:0005886">
    <property type="term" value="C:plasma membrane"/>
    <property type="evidence" value="ECO:0007669"/>
    <property type="project" value="UniProtKB-SubCell"/>
</dbReference>
<comment type="subcellular location">
    <subcellularLocation>
        <location evidence="1 14">Cell membrane</location>
        <topology evidence="1 14">Multi-pass membrane protein</topology>
    </subcellularLocation>
</comment>
<feature type="transmembrane region" description="Helical" evidence="14">
    <location>
        <begin position="85"/>
        <end position="103"/>
    </location>
</feature>
<evidence type="ECO:0000256" key="4">
    <source>
        <dbReference type="ARBA" id="ARBA00021581"/>
    </source>
</evidence>
<keyword evidence="10 14" id="KW-0046">Antibiotic resistance</keyword>
<dbReference type="OrthoDB" id="9808289at2"/>
<dbReference type="GO" id="GO:0008360">
    <property type="term" value="P:regulation of cell shape"/>
    <property type="evidence" value="ECO:0007669"/>
    <property type="project" value="UniProtKB-KW"/>
</dbReference>
<dbReference type="EC" id="3.6.1.27" evidence="3 14"/>
<comment type="miscellaneous">
    <text evidence="14">Bacitracin is thought to be involved in the inhibition of peptidoglycan synthesis by sequestering undecaprenyl diphosphate, thereby reducing the pool of lipid carrier available.</text>
</comment>
<keyword evidence="6 14" id="KW-0812">Transmembrane</keyword>
<dbReference type="PANTHER" id="PTHR30622">
    <property type="entry name" value="UNDECAPRENYL-DIPHOSPHATASE"/>
    <property type="match status" value="1"/>
</dbReference>
<evidence type="ECO:0000256" key="14">
    <source>
        <dbReference type="HAMAP-Rule" id="MF_01006"/>
    </source>
</evidence>
<evidence type="ECO:0000256" key="6">
    <source>
        <dbReference type="ARBA" id="ARBA00022692"/>
    </source>
</evidence>
<evidence type="ECO:0000256" key="12">
    <source>
        <dbReference type="ARBA" id="ARBA00032932"/>
    </source>
</evidence>
<comment type="catalytic activity">
    <reaction evidence="13 14">
        <text>di-trans,octa-cis-undecaprenyl diphosphate + H2O = di-trans,octa-cis-undecaprenyl phosphate + phosphate + H(+)</text>
        <dbReference type="Rhea" id="RHEA:28094"/>
        <dbReference type="ChEBI" id="CHEBI:15377"/>
        <dbReference type="ChEBI" id="CHEBI:15378"/>
        <dbReference type="ChEBI" id="CHEBI:43474"/>
        <dbReference type="ChEBI" id="CHEBI:58405"/>
        <dbReference type="ChEBI" id="CHEBI:60392"/>
        <dbReference type="EC" id="3.6.1.27"/>
    </reaction>
</comment>
<accession>A0A2T3JG16</accession>
<evidence type="ECO:0000256" key="10">
    <source>
        <dbReference type="ARBA" id="ARBA00023251"/>
    </source>
</evidence>
<evidence type="ECO:0000256" key="11">
    <source>
        <dbReference type="ARBA" id="ARBA00032707"/>
    </source>
</evidence>
<comment type="caution">
    <text evidence="15">The sequence shown here is derived from an EMBL/GenBank/DDBJ whole genome shotgun (WGS) entry which is preliminary data.</text>
</comment>
<evidence type="ECO:0000256" key="5">
    <source>
        <dbReference type="ARBA" id="ARBA00022475"/>
    </source>
</evidence>
<dbReference type="HAMAP" id="MF_01006">
    <property type="entry name" value="Undec_diphosphatase"/>
    <property type="match status" value="1"/>
</dbReference>
<proteinExistence type="inferred from homology"/>
<dbReference type="PANTHER" id="PTHR30622:SF4">
    <property type="entry name" value="UNDECAPRENYL-DIPHOSPHATASE"/>
    <property type="match status" value="1"/>
</dbReference>
<organism evidence="15 16">
    <name type="scientific">Photobacterium frigidiphilum</name>
    <dbReference type="NCBI Taxonomy" id="264736"/>
    <lineage>
        <taxon>Bacteria</taxon>
        <taxon>Pseudomonadati</taxon>
        <taxon>Pseudomonadota</taxon>
        <taxon>Gammaproteobacteria</taxon>
        <taxon>Vibrionales</taxon>
        <taxon>Vibrionaceae</taxon>
        <taxon>Photobacterium</taxon>
    </lineage>
</organism>
<dbReference type="GO" id="GO:0046677">
    <property type="term" value="P:response to antibiotic"/>
    <property type="evidence" value="ECO:0007669"/>
    <property type="project" value="UniProtKB-UniRule"/>
</dbReference>
<evidence type="ECO:0000313" key="16">
    <source>
        <dbReference type="Proteomes" id="UP000240987"/>
    </source>
</evidence>
<comment type="function">
    <text evidence="14">Catalyzes the dephosphorylation of undecaprenyl diphosphate (UPP). Confers resistance to bacitracin.</text>
</comment>
<keyword evidence="16" id="KW-1185">Reference proteome</keyword>
<evidence type="ECO:0000313" key="15">
    <source>
        <dbReference type="EMBL" id="PSU47870.1"/>
    </source>
</evidence>
<evidence type="ECO:0000256" key="8">
    <source>
        <dbReference type="ARBA" id="ARBA00022989"/>
    </source>
</evidence>
<protein>
    <recommendedName>
        <fullName evidence="4 14">Undecaprenyl-diphosphatase</fullName>
        <ecNumber evidence="3 14">3.6.1.27</ecNumber>
    </recommendedName>
    <alternativeName>
        <fullName evidence="12 14">Bacitracin resistance protein</fullName>
    </alternativeName>
    <alternativeName>
        <fullName evidence="11 14">Undecaprenyl pyrophosphate phosphatase</fullName>
    </alternativeName>
</protein>
<evidence type="ECO:0000256" key="1">
    <source>
        <dbReference type="ARBA" id="ARBA00004651"/>
    </source>
</evidence>
<dbReference type="EMBL" id="PYMJ01000012">
    <property type="protein sequence ID" value="PSU47870.1"/>
    <property type="molecule type" value="Genomic_DNA"/>
</dbReference>
<gene>
    <name evidence="14" type="primary">uppP</name>
    <name evidence="15" type="ORF">C9J12_13555</name>
</gene>